<evidence type="ECO:0000256" key="1">
    <source>
        <dbReference type="SAM" id="MobiDB-lite"/>
    </source>
</evidence>
<proteinExistence type="predicted"/>
<dbReference type="InterPro" id="IPR036322">
    <property type="entry name" value="WD40_repeat_dom_sf"/>
</dbReference>
<feature type="region of interest" description="Disordered" evidence="1">
    <location>
        <begin position="427"/>
        <end position="450"/>
    </location>
</feature>
<dbReference type="SUPFAM" id="SSF50978">
    <property type="entry name" value="WD40 repeat-like"/>
    <property type="match status" value="1"/>
</dbReference>
<feature type="compositionally biased region" description="Acidic residues" evidence="1">
    <location>
        <begin position="573"/>
        <end position="584"/>
    </location>
</feature>
<sequence>MAVFGQRVRQTPHNVQCLYDLDRRVYCVKTYPVLSPQGANIVIYGHENGVSVVWRGGRRLKDVRKPEPKPAAAANADSVMILDSDDDDATAASSATSAANFVDKPVFEDAPADTNAGGFDEVVQTLDLALNQAVLSIAVLPIAPCAAKEAEPSLLQEKMVFAITCRATADVFVVTLPLTPPSSESKNRPQLRTNLLAGNLGRGAFGDVLIPLGGQNRRGEGVAITLAKQKAASAPAPGSRSASATTPPTRVIVAVYAREASGTLRLWDVTVGNKRSASERPIEPFQTEYLPSPLTSVAFNPTHPTQLLAVDPQRAVRIYDYTIPAIPSDDMTEGPFPPQGSWLLSLYPPFARGGLTQTARKPLVAASWIAHGHAILALLADGQWGVWDIDRASSGSGAGGVFGAGSATSGIRGAALTNFTISGQIEGTTPLRNPATSSRKSTEGDFVPMTPHTRRDALAASFAGGVERLVATPGGVEVVQQRSLRGTTAGKETAVLWLGGIDYTVAVIPDVSRFWDSQLRRSSGGGVNLFSGARPTRMVRIHDLGTSLQGERCCGAVAVSWPSQQSQRKAAGDDDEDEDDEEESAANGGQSIEVLVQGETRLVATRESGEDVYAGGLTTRLLAASARRRNVGDTVTSAIVVEPRTRKPGTVKFDLDANQIQQQQNLLRGGSQRGKLPPSATGAGATPRRAPLTRSLFESPSRSGPSGNDNNPLALTPQRSQRSLFDQNEVTLTQSMMRPPPRNTKPDLFFAGGLEDAANALDDEETVQDRNVEEEMLDIMEIDRALESMEGRRDGGSRNVFFEGA</sequence>
<feature type="compositionally biased region" description="Polar residues" evidence="1">
    <location>
        <begin position="427"/>
        <end position="439"/>
    </location>
</feature>
<feature type="region of interest" description="Disordered" evidence="1">
    <location>
        <begin position="564"/>
        <end position="591"/>
    </location>
</feature>
<dbReference type="EMBL" id="JAWCUI010000009">
    <property type="protein sequence ID" value="KAL1900525.1"/>
    <property type="molecule type" value="Genomic_DNA"/>
</dbReference>
<dbReference type="InterPro" id="IPR015943">
    <property type="entry name" value="WD40/YVTN_repeat-like_dom_sf"/>
</dbReference>
<keyword evidence="3" id="KW-1185">Reference proteome</keyword>
<protein>
    <recommendedName>
        <fullName evidence="4">Nucleoporin NUP37</fullName>
    </recommendedName>
</protein>
<feature type="compositionally biased region" description="Polar residues" evidence="1">
    <location>
        <begin position="696"/>
        <end position="723"/>
    </location>
</feature>
<evidence type="ECO:0000313" key="3">
    <source>
        <dbReference type="Proteomes" id="UP001583186"/>
    </source>
</evidence>
<accession>A0ABR3ZKF6</accession>
<evidence type="ECO:0000313" key="2">
    <source>
        <dbReference type="EMBL" id="KAL1900525.1"/>
    </source>
</evidence>
<name>A0ABR3ZKF6_9PEZI</name>
<dbReference type="Proteomes" id="UP001583186">
    <property type="component" value="Unassembled WGS sequence"/>
</dbReference>
<evidence type="ECO:0008006" key="4">
    <source>
        <dbReference type="Google" id="ProtNLM"/>
    </source>
</evidence>
<feature type="region of interest" description="Disordered" evidence="1">
    <location>
        <begin position="666"/>
        <end position="723"/>
    </location>
</feature>
<comment type="caution">
    <text evidence="2">The sequence shown here is derived from an EMBL/GenBank/DDBJ whole genome shotgun (WGS) entry which is preliminary data.</text>
</comment>
<reference evidence="2 3" key="1">
    <citation type="journal article" date="2024" name="IMA Fungus">
        <title>IMA Genome - F19 : A genome assembly and annotation guide to empower mycologists, including annotated draft genome sequences of Ceratocystis pirilliformis, Diaporthe australafricana, Fusarium ophioides, Paecilomyces lecythidis, and Sporothrix stenoceras.</title>
        <authorList>
            <person name="Aylward J."/>
            <person name="Wilson A.M."/>
            <person name="Visagie C.M."/>
            <person name="Spraker J."/>
            <person name="Barnes I."/>
            <person name="Buitendag C."/>
            <person name="Ceriani C."/>
            <person name="Del Mar Angel L."/>
            <person name="du Plessis D."/>
            <person name="Fuchs T."/>
            <person name="Gasser K."/>
            <person name="Kramer D."/>
            <person name="Li W."/>
            <person name="Munsamy K."/>
            <person name="Piso A."/>
            <person name="Price J.L."/>
            <person name="Sonnekus B."/>
            <person name="Thomas C."/>
            <person name="van der Nest A."/>
            <person name="van Dijk A."/>
            <person name="van Heerden A."/>
            <person name="van Vuuren N."/>
            <person name="Yilmaz N."/>
            <person name="Duong T.A."/>
            <person name="van der Merwe N.A."/>
            <person name="Wingfield M.J."/>
            <person name="Wingfield B.D."/>
        </authorList>
    </citation>
    <scope>NUCLEOTIDE SEQUENCE [LARGE SCALE GENOMIC DNA]</scope>
    <source>
        <strain evidence="2 3">CMW 5346</strain>
    </source>
</reference>
<gene>
    <name evidence="2" type="ORF">Sste5346_002248</name>
</gene>
<dbReference type="Gene3D" id="2.130.10.10">
    <property type="entry name" value="YVTN repeat-like/Quinoprotein amine dehydrogenase"/>
    <property type="match status" value="1"/>
</dbReference>
<organism evidence="2 3">
    <name type="scientific">Sporothrix stenoceras</name>
    <dbReference type="NCBI Taxonomy" id="5173"/>
    <lineage>
        <taxon>Eukaryota</taxon>
        <taxon>Fungi</taxon>
        <taxon>Dikarya</taxon>
        <taxon>Ascomycota</taxon>
        <taxon>Pezizomycotina</taxon>
        <taxon>Sordariomycetes</taxon>
        <taxon>Sordariomycetidae</taxon>
        <taxon>Ophiostomatales</taxon>
        <taxon>Ophiostomataceae</taxon>
        <taxon>Sporothrix</taxon>
    </lineage>
</organism>